<protein>
    <submittedName>
        <fullName evidence="3">Uncharacterized protein</fullName>
    </submittedName>
</protein>
<feature type="region of interest" description="Disordered" evidence="1">
    <location>
        <begin position="1"/>
        <end position="24"/>
    </location>
</feature>
<dbReference type="Proteomes" id="UP001219525">
    <property type="component" value="Unassembled WGS sequence"/>
</dbReference>
<name>A0AAD6VMK9_9AGAR</name>
<evidence type="ECO:0000313" key="4">
    <source>
        <dbReference type="Proteomes" id="UP001219525"/>
    </source>
</evidence>
<keyword evidence="2" id="KW-0812">Transmembrane</keyword>
<keyword evidence="4" id="KW-1185">Reference proteome</keyword>
<evidence type="ECO:0000256" key="1">
    <source>
        <dbReference type="SAM" id="MobiDB-lite"/>
    </source>
</evidence>
<feature type="compositionally biased region" description="Low complexity" evidence="1">
    <location>
        <begin position="1"/>
        <end position="19"/>
    </location>
</feature>
<dbReference type="AlphaFoldDB" id="A0AAD6VMK9"/>
<feature type="transmembrane region" description="Helical" evidence="2">
    <location>
        <begin position="123"/>
        <end position="143"/>
    </location>
</feature>
<reference evidence="3" key="1">
    <citation type="submission" date="2023-03" db="EMBL/GenBank/DDBJ databases">
        <title>Massive genome expansion in bonnet fungi (Mycena s.s.) driven by repeated elements and novel gene families across ecological guilds.</title>
        <authorList>
            <consortium name="Lawrence Berkeley National Laboratory"/>
            <person name="Harder C.B."/>
            <person name="Miyauchi S."/>
            <person name="Viragh M."/>
            <person name="Kuo A."/>
            <person name="Thoen E."/>
            <person name="Andreopoulos B."/>
            <person name="Lu D."/>
            <person name="Skrede I."/>
            <person name="Drula E."/>
            <person name="Henrissat B."/>
            <person name="Morin E."/>
            <person name="Kohler A."/>
            <person name="Barry K."/>
            <person name="LaButti K."/>
            <person name="Morin E."/>
            <person name="Salamov A."/>
            <person name="Lipzen A."/>
            <person name="Mereny Z."/>
            <person name="Hegedus B."/>
            <person name="Baldrian P."/>
            <person name="Stursova M."/>
            <person name="Weitz H."/>
            <person name="Taylor A."/>
            <person name="Grigoriev I.V."/>
            <person name="Nagy L.G."/>
            <person name="Martin F."/>
            <person name="Kauserud H."/>
        </authorList>
    </citation>
    <scope>NUCLEOTIDE SEQUENCE</scope>
    <source>
        <strain evidence="3">9144</strain>
    </source>
</reference>
<gene>
    <name evidence="3" type="ORF">GGX14DRAFT_562085</name>
</gene>
<evidence type="ECO:0000313" key="3">
    <source>
        <dbReference type="EMBL" id="KAJ7216524.1"/>
    </source>
</evidence>
<evidence type="ECO:0000256" key="2">
    <source>
        <dbReference type="SAM" id="Phobius"/>
    </source>
</evidence>
<organism evidence="3 4">
    <name type="scientific">Mycena pura</name>
    <dbReference type="NCBI Taxonomy" id="153505"/>
    <lineage>
        <taxon>Eukaryota</taxon>
        <taxon>Fungi</taxon>
        <taxon>Dikarya</taxon>
        <taxon>Basidiomycota</taxon>
        <taxon>Agaricomycotina</taxon>
        <taxon>Agaricomycetes</taxon>
        <taxon>Agaricomycetidae</taxon>
        <taxon>Agaricales</taxon>
        <taxon>Marasmiineae</taxon>
        <taxon>Mycenaceae</taxon>
        <taxon>Mycena</taxon>
    </lineage>
</organism>
<proteinExistence type="predicted"/>
<keyword evidence="2" id="KW-1133">Transmembrane helix</keyword>
<sequence length="146" mass="16226">MLTTTSLPSPSLSSHASASYERRHDVPRPPANFYMYVDASEFQHHSRKSADLETGLLVPGAATDAVPDLAAKQTSRRGIYAAYPGRFWFPRGSATQQPTEKATGAAEPSANARYRPSKLEWRLQAGSWIAMLLLLLLTIYFLMREL</sequence>
<keyword evidence="2" id="KW-0472">Membrane</keyword>
<dbReference type="EMBL" id="JARJCW010000015">
    <property type="protein sequence ID" value="KAJ7216524.1"/>
    <property type="molecule type" value="Genomic_DNA"/>
</dbReference>
<comment type="caution">
    <text evidence="3">The sequence shown here is derived from an EMBL/GenBank/DDBJ whole genome shotgun (WGS) entry which is preliminary data.</text>
</comment>
<accession>A0AAD6VMK9</accession>